<gene>
    <name evidence="1" type="ORF">Lpp14_01034</name>
</gene>
<organism evidence="1 2">
    <name type="scientific">Lacticaseibacillus paracasei subsp. paracasei Lpp14</name>
    <dbReference type="NCBI Taxonomy" id="1256204"/>
    <lineage>
        <taxon>Bacteria</taxon>
        <taxon>Bacillati</taxon>
        <taxon>Bacillota</taxon>
        <taxon>Bacilli</taxon>
        <taxon>Lactobacillales</taxon>
        <taxon>Lactobacillaceae</taxon>
        <taxon>Lacticaseibacillus</taxon>
    </lineage>
</organism>
<evidence type="ECO:0000313" key="2">
    <source>
        <dbReference type="Proteomes" id="UP000014264"/>
    </source>
</evidence>
<name>A0A829H206_LACPA</name>
<dbReference type="Proteomes" id="UP000014264">
    <property type="component" value="Unassembled WGS sequence"/>
</dbReference>
<dbReference type="EMBL" id="ANJZ01000031">
    <property type="protein sequence ID" value="EPC69142.1"/>
    <property type="molecule type" value="Genomic_DNA"/>
</dbReference>
<reference evidence="1 2" key="1">
    <citation type="journal article" date="2013" name="PLoS ONE">
        <title>Lactobacillus paracasei comparative genomics: towards species pan-genome definition and exploitation of diversity.</title>
        <authorList>
            <person name="Smokvina T."/>
            <person name="Wels M."/>
            <person name="Polka J."/>
            <person name="Chervaux C."/>
            <person name="Brisse S."/>
            <person name="Boekhorst J."/>
            <person name="van Hylckama Vlieg J.E."/>
            <person name="Siezen R.J."/>
        </authorList>
    </citation>
    <scope>NUCLEOTIDE SEQUENCE [LARGE SCALE GENOMIC DNA]</scope>
    <source>
        <strain evidence="1 2">Lpp14</strain>
    </source>
</reference>
<evidence type="ECO:0000313" key="1">
    <source>
        <dbReference type="EMBL" id="EPC69142.1"/>
    </source>
</evidence>
<sequence length="71" mass="8317">MVDTFLILMECRRSRNDMIDHGKHLLTLMNRVNHGKPLLKLLIMIIRFAVEGKTDGFYQVRPSSLSLTFRQ</sequence>
<dbReference type="AlphaFoldDB" id="A0A829H206"/>
<proteinExistence type="predicted"/>
<evidence type="ECO:0008006" key="3">
    <source>
        <dbReference type="Google" id="ProtNLM"/>
    </source>
</evidence>
<protein>
    <recommendedName>
        <fullName evidence="3">Transposase</fullName>
    </recommendedName>
</protein>
<accession>A0A829H206</accession>
<comment type="caution">
    <text evidence="1">The sequence shown here is derived from an EMBL/GenBank/DDBJ whole genome shotgun (WGS) entry which is preliminary data.</text>
</comment>